<evidence type="ECO:0000259" key="11">
    <source>
        <dbReference type="Pfam" id="PF08532"/>
    </source>
</evidence>
<dbReference type="EC" id="3.2.1.23" evidence="3 6"/>
<dbReference type="InterPro" id="IPR029062">
    <property type="entry name" value="Class_I_gatase-like"/>
</dbReference>
<dbReference type="InterPro" id="IPR017853">
    <property type="entry name" value="GH"/>
</dbReference>
<keyword evidence="5 6" id="KW-0326">Glycosidase</keyword>
<feature type="binding site" evidence="9">
    <location>
        <position position="166"/>
    </location>
    <ligand>
        <name>Zn(2+)</name>
        <dbReference type="ChEBI" id="CHEBI:29105"/>
    </ligand>
</feature>
<evidence type="ECO:0000256" key="5">
    <source>
        <dbReference type="ARBA" id="ARBA00023295"/>
    </source>
</evidence>
<evidence type="ECO:0000256" key="3">
    <source>
        <dbReference type="ARBA" id="ARBA00012756"/>
    </source>
</evidence>
<evidence type="ECO:0000256" key="4">
    <source>
        <dbReference type="ARBA" id="ARBA00022801"/>
    </source>
</evidence>
<dbReference type="Gene3D" id="3.20.20.80">
    <property type="entry name" value="Glycosidases"/>
    <property type="match status" value="1"/>
</dbReference>
<reference evidence="13 14" key="1">
    <citation type="submission" date="2015-09" db="EMBL/GenBank/DDBJ databases">
        <authorList>
            <consortium name="Pathogen Informatics"/>
        </authorList>
    </citation>
    <scope>NUCLEOTIDE SEQUENCE [LARGE SCALE GENOMIC DNA]</scope>
    <source>
        <strain evidence="13 14">2789STDY5834962</strain>
    </source>
</reference>
<protein>
    <recommendedName>
        <fullName evidence="3 6">Beta-galactosidase</fullName>
        <shortName evidence="6">Beta-gal</shortName>
        <ecNumber evidence="3 6">3.2.1.23</ecNumber>
    </recommendedName>
</protein>
<dbReference type="CDD" id="cd03143">
    <property type="entry name" value="A4_beta-galactosidase_middle_domain"/>
    <property type="match status" value="1"/>
</dbReference>
<dbReference type="InterPro" id="IPR013529">
    <property type="entry name" value="Glyco_hydro_42_N"/>
</dbReference>
<evidence type="ECO:0000256" key="1">
    <source>
        <dbReference type="ARBA" id="ARBA00001412"/>
    </source>
</evidence>
<evidence type="ECO:0000256" key="2">
    <source>
        <dbReference type="ARBA" id="ARBA00005940"/>
    </source>
</evidence>
<dbReference type="InterPro" id="IPR003476">
    <property type="entry name" value="Glyco_hydro_42"/>
</dbReference>
<evidence type="ECO:0000256" key="8">
    <source>
        <dbReference type="PIRSR" id="PIRSR001084-2"/>
    </source>
</evidence>
<feature type="binding site" evidence="9">
    <location>
        <position position="169"/>
    </location>
    <ligand>
        <name>Zn(2+)</name>
        <dbReference type="ChEBI" id="CHEBI:29105"/>
    </ligand>
</feature>
<dbReference type="Pfam" id="PF02449">
    <property type="entry name" value="Glyco_hydro_42"/>
    <property type="match status" value="1"/>
</dbReference>
<dbReference type="InterPro" id="IPR013739">
    <property type="entry name" value="Beta_galactosidase_C"/>
</dbReference>
<feature type="active site" description="Nucleophile" evidence="7">
    <location>
        <position position="314"/>
    </location>
</feature>
<dbReference type="EMBL" id="CYXR01000027">
    <property type="protein sequence ID" value="CUN13007.1"/>
    <property type="molecule type" value="Genomic_DNA"/>
</dbReference>
<feature type="binding site" evidence="8">
    <location>
        <position position="153"/>
    </location>
    <ligand>
        <name>substrate</name>
    </ligand>
</feature>
<gene>
    <name evidence="13" type="primary">ganA</name>
    <name evidence="13" type="ORF">ERS852574_02891</name>
</gene>
<dbReference type="GeneID" id="92824001"/>
<dbReference type="SUPFAM" id="SSF52317">
    <property type="entry name" value="Class I glutamine amidotransferase-like"/>
    <property type="match status" value="1"/>
</dbReference>
<feature type="binding site" evidence="8">
    <location>
        <position position="322"/>
    </location>
    <ligand>
        <name>substrate</name>
    </ligand>
</feature>
<dbReference type="AlphaFoldDB" id="A0A173UFK6"/>
<dbReference type="SUPFAM" id="SSF51445">
    <property type="entry name" value="(Trans)glycosidases"/>
    <property type="match status" value="1"/>
</dbReference>
<dbReference type="PANTHER" id="PTHR36447">
    <property type="entry name" value="BETA-GALACTOSIDASE GANA"/>
    <property type="match status" value="1"/>
</dbReference>
<feature type="active site" description="Proton donor" evidence="7">
    <location>
        <position position="154"/>
    </location>
</feature>
<feature type="binding site" evidence="8">
    <location>
        <position position="115"/>
    </location>
    <ligand>
        <name>substrate</name>
    </ligand>
</feature>
<sequence>MEYKKINMPGLLHGGDYNPEQWLDRPDILEEDIRLMKLAHVNNVSLGIFSWAFLEPEEGKYQFDYLEEIINRLYDNGIYTNLATPTGAMPNWMTQKYPEVMQTDENGIQNLPGKRHNFCYTSAVMREKTRKLDLKLSERFGKHPGVILWHISNEYGGNFRDASCHCEECQKAFRKWLKKKYKTLDALNHAWWSAFWSHTYTDWEQIHSPSPRGEDELHGLKLDWKRFVSEQLQDFCREEIRAVKTYSDLPVTTNMMMYFSPLDYDKWAKELDVISWDSYPSWHTKEDEVPIAVWAAFMHNQMRGFQKKPFLMMESTPSLVNWDEENNVKRPGMNYLSSMQAIALGSNSVLYFQWRKSRGSSEKFHGAVVGHDASEKNRVFQEVAWIGKDLEKLSSQILSTCNRAKVAIIMDWENWWALSDAQAISRKFDYTEELLKYYRVFWEKGIEVDIISMDRELLDYQLVVAPTLYLHKKEYIHKVEAYVEAGGIYVTTYWSGVVNETDLCFIGERPHERLLGLSVDEIDVGNEYFPNTFSYKDGVYKAGVLREVVTLQTAKPLGTYLQDYNVNTPAITENAYGKGKAYYVAVQPDLEFLKEFLGDVIEEANVEANLTETLPYGVTVSKRSGKEQKDDVYFLQNFNRHPVKMVLNECYTNLITDEILTGSIKLQTYQCIVMQKK</sequence>
<feature type="binding site" evidence="9">
    <location>
        <position position="119"/>
    </location>
    <ligand>
        <name>Zn(2+)</name>
        <dbReference type="ChEBI" id="CHEBI:29105"/>
    </ligand>
</feature>
<dbReference type="Proteomes" id="UP000095727">
    <property type="component" value="Unassembled WGS sequence"/>
</dbReference>
<keyword evidence="9" id="KW-0479">Metal-binding</keyword>
<dbReference type="PANTHER" id="PTHR36447:SF1">
    <property type="entry name" value="BETA-GALACTOSIDASE GANA"/>
    <property type="match status" value="1"/>
</dbReference>
<feature type="domain" description="Beta-galactosidase trimerisation" evidence="11">
    <location>
        <begin position="404"/>
        <end position="606"/>
    </location>
</feature>
<evidence type="ECO:0000256" key="6">
    <source>
        <dbReference type="PIRNR" id="PIRNR001084"/>
    </source>
</evidence>
<evidence type="ECO:0000256" key="7">
    <source>
        <dbReference type="PIRSR" id="PIRSR001084-1"/>
    </source>
</evidence>
<dbReference type="Pfam" id="PF08533">
    <property type="entry name" value="Glyco_hydro_42C"/>
    <property type="match status" value="1"/>
</dbReference>
<name>A0A173UFK6_9FIRM</name>
<feature type="domain" description="Beta-galactosidase C-terminal" evidence="12">
    <location>
        <begin position="617"/>
        <end position="675"/>
    </location>
</feature>
<evidence type="ECO:0000256" key="9">
    <source>
        <dbReference type="PIRSR" id="PIRSR001084-3"/>
    </source>
</evidence>
<comment type="catalytic activity">
    <reaction evidence="1 6">
        <text>Hydrolysis of terminal non-reducing beta-D-galactose residues in beta-D-galactosides.</text>
        <dbReference type="EC" id="3.2.1.23"/>
    </reaction>
</comment>
<comment type="similarity">
    <text evidence="2 6">Belongs to the glycosyl hydrolase 42 family.</text>
</comment>
<keyword evidence="9" id="KW-0862">Zinc</keyword>
<dbReference type="GO" id="GO:0009341">
    <property type="term" value="C:beta-galactosidase complex"/>
    <property type="evidence" value="ECO:0007669"/>
    <property type="project" value="InterPro"/>
</dbReference>
<proteinExistence type="inferred from homology"/>
<dbReference type="RefSeq" id="WP_055158243.1">
    <property type="nucleotide sequence ID" value="NZ_CAXSNH010000026.1"/>
</dbReference>
<feature type="binding site" evidence="9">
    <location>
        <position position="164"/>
    </location>
    <ligand>
        <name>Zn(2+)</name>
        <dbReference type="ChEBI" id="CHEBI:29105"/>
    </ligand>
</feature>
<accession>A0A173UFK6</accession>
<keyword evidence="4 6" id="KW-0378">Hydrolase</keyword>
<evidence type="ECO:0000313" key="14">
    <source>
        <dbReference type="Proteomes" id="UP000095727"/>
    </source>
</evidence>
<dbReference type="PIRSF" id="PIRSF001084">
    <property type="entry name" value="B-galactosidase"/>
    <property type="match status" value="1"/>
</dbReference>
<dbReference type="InterPro" id="IPR013738">
    <property type="entry name" value="Beta_galactosidase_Trimer"/>
</dbReference>
<dbReference type="GO" id="GO:0046872">
    <property type="term" value="F:metal ion binding"/>
    <property type="evidence" value="ECO:0007669"/>
    <property type="project" value="UniProtKB-KW"/>
</dbReference>
<evidence type="ECO:0000259" key="10">
    <source>
        <dbReference type="Pfam" id="PF02449"/>
    </source>
</evidence>
<dbReference type="InterPro" id="IPR013780">
    <property type="entry name" value="Glyco_hydro_b"/>
</dbReference>
<dbReference type="Pfam" id="PF08532">
    <property type="entry name" value="Glyco_hydro_42M"/>
    <property type="match status" value="1"/>
</dbReference>
<dbReference type="GO" id="GO:0006012">
    <property type="term" value="P:galactose metabolic process"/>
    <property type="evidence" value="ECO:0007669"/>
    <property type="project" value="InterPro"/>
</dbReference>
<dbReference type="Gene3D" id="3.40.50.880">
    <property type="match status" value="1"/>
</dbReference>
<evidence type="ECO:0000313" key="13">
    <source>
        <dbReference type="EMBL" id="CUN13007.1"/>
    </source>
</evidence>
<organism evidence="13 14">
    <name type="scientific">Coprococcus comes</name>
    <dbReference type="NCBI Taxonomy" id="410072"/>
    <lineage>
        <taxon>Bacteria</taxon>
        <taxon>Bacillati</taxon>
        <taxon>Bacillota</taxon>
        <taxon>Clostridia</taxon>
        <taxon>Lachnospirales</taxon>
        <taxon>Lachnospiraceae</taxon>
        <taxon>Coprococcus</taxon>
    </lineage>
</organism>
<dbReference type="GO" id="GO:0004565">
    <property type="term" value="F:beta-galactosidase activity"/>
    <property type="evidence" value="ECO:0007669"/>
    <property type="project" value="UniProtKB-EC"/>
</dbReference>
<feature type="domain" description="Glycoside hydrolase family 42 N-terminal" evidence="10">
    <location>
        <begin position="16"/>
        <end position="393"/>
    </location>
</feature>
<dbReference type="Gene3D" id="2.60.40.1180">
    <property type="entry name" value="Golgi alpha-mannosidase II"/>
    <property type="match status" value="1"/>
</dbReference>
<evidence type="ECO:0000259" key="12">
    <source>
        <dbReference type="Pfam" id="PF08533"/>
    </source>
</evidence>